<keyword evidence="4" id="KW-1185">Reference proteome</keyword>
<evidence type="ECO:0000259" key="2">
    <source>
        <dbReference type="PROSITE" id="PS51918"/>
    </source>
</evidence>
<gene>
    <name evidence="3" type="ORF">B0X70_16655</name>
</gene>
<dbReference type="RefSeq" id="WP_217469849.1">
    <property type="nucleotide sequence ID" value="NZ_CP020335.1"/>
</dbReference>
<dbReference type="SFLD" id="SFLDG01067">
    <property type="entry name" value="SPASM/twitch_domain_containing"/>
    <property type="match status" value="1"/>
</dbReference>
<evidence type="ECO:0000313" key="3">
    <source>
        <dbReference type="EMBL" id="QXF34608.1"/>
    </source>
</evidence>
<dbReference type="NCBIfam" id="NF041298">
    <property type="entry name" value="rSAM_mat_DynA"/>
    <property type="match status" value="1"/>
</dbReference>
<dbReference type="InterPro" id="IPR023867">
    <property type="entry name" value="Sulphatase_maturase_rSAM"/>
</dbReference>
<dbReference type="EMBL" id="CP020335">
    <property type="protein sequence ID" value="QXF34608.1"/>
    <property type="molecule type" value="Genomic_DNA"/>
</dbReference>
<accession>A0ABX8M0K9</accession>
<name>A0ABX8M0K9_9GAMM</name>
<evidence type="ECO:0000313" key="4">
    <source>
        <dbReference type="Proteomes" id="UP000693715"/>
    </source>
</evidence>
<dbReference type="SFLD" id="SFLDS00029">
    <property type="entry name" value="Radical_SAM"/>
    <property type="match status" value="1"/>
</dbReference>
<sequence>MQLVNIIKPTHRCNLACKYCYNEDERQPIMSLEILEKTIKDTFEYANKIKVFTYVHFIWHGGEPMFPGIKFYENVIAFQKKYSNSIKYLNALQTNGTFITQRWCDFIKENNFFMSISIDGPKEINDKNRVTHKNVGSFDKVFEGVKKLRRNKIEVGCALVISKSSLGYIDEIYNFMLKNNLPFNVIPLNKSGNAVDNYTDLGLDPDEYYIPWSKLYDKWFYAAPENYIFISDFVRKTQAILAGRAADCLGMSQCGNTTFSVDPIGDVYPCASLSAQPDMKYGNLQNNSILELMTGPRATLYRTRESFDSCQKCKWQHVCHGGCPARAYKYNENNIYNKDYYCPSLYKIYEHIERRLNEKGLTASKPYDKHMSDGLLGTDAFLEVKKHKSKLIEVVNIN</sequence>
<dbReference type="PANTHER" id="PTHR43273:SF3">
    <property type="entry name" value="ANAEROBIC SULFATASE-MATURATING ENZYME HOMOLOG ASLB-RELATED"/>
    <property type="match status" value="1"/>
</dbReference>
<dbReference type="InterPro" id="IPR007197">
    <property type="entry name" value="rSAM"/>
</dbReference>
<dbReference type="SFLD" id="SFLDG01384">
    <property type="entry name" value="thioether_bond_formation_requi"/>
    <property type="match status" value="1"/>
</dbReference>
<organism evidence="3 4">
    <name type="scientific">Photorhabdus akhurstii</name>
    <dbReference type="NCBI Taxonomy" id="171438"/>
    <lineage>
        <taxon>Bacteria</taxon>
        <taxon>Pseudomonadati</taxon>
        <taxon>Pseudomonadota</taxon>
        <taxon>Gammaproteobacteria</taxon>
        <taxon>Enterobacterales</taxon>
        <taxon>Morganellaceae</taxon>
        <taxon>Photorhabdus</taxon>
    </lineage>
</organism>
<protein>
    <recommendedName>
        <fullName evidence="2">Radical SAM core domain-containing protein</fullName>
    </recommendedName>
</protein>
<dbReference type="Proteomes" id="UP000693715">
    <property type="component" value="Chromosome"/>
</dbReference>
<dbReference type="InterPro" id="IPR017200">
    <property type="entry name" value="PqqE-like"/>
</dbReference>
<dbReference type="NCBIfam" id="TIGR04085">
    <property type="entry name" value="rSAM_more_4Fe4S"/>
    <property type="match status" value="1"/>
</dbReference>
<proteinExistence type="predicted"/>
<dbReference type="SFLD" id="SFLDG01386">
    <property type="entry name" value="main_SPASM_domain-containing"/>
    <property type="match status" value="1"/>
</dbReference>
<comment type="cofactor">
    <cofactor evidence="1">
        <name>[4Fe-4S] cluster</name>
        <dbReference type="ChEBI" id="CHEBI:49883"/>
    </cofactor>
</comment>
<dbReference type="CDD" id="cd01335">
    <property type="entry name" value="Radical_SAM"/>
    <property type="match status" value="1"/>
</dbReference>
<dbReference type="Pfam" id="PF04055">
    <property type="entry name" value="Radical_SAM"/>
    <property type="match status" value="1"/>
</dbReference>
<dbReference type="PROSITE" id="PS51918">
    <property type="entry name" value="RADICAL_SAM"/>
    <property type="match status" value="1"/>
</dbReference>
<dbReference type="PANTHER" id="PTHR43273">
    <property type="entry name" value="ANAEROBIC SULFATASE-MATURATING ENZYME HOMOLOG ASLB-RELATED"/>
    <property type="match status" value="1"/>
</dbReference>
<dbReference type="SFLD" id="SFLDG01072">
    <property type="entry name" value="dehydrogenase_like"/>
    <property type="match status" value="1"/>
</dbReference>
<dbReference type="Pfam" id="PF13186">
    <property type="entry name" value="SPASM"/>
    <property type="match status" value="1"/>
</dbReference>
<reference evidence="3 4" key="1">
    <citation type="submission" date="2017-03" db="EMBL/GenBank/DDBJ databases">
        <title>Genome comparison of Photorhabdus luminescens strain 0813-124 phase variants.</title>
        <authorList>
            <person name="Chien C.-C."/>
            <person name="Chen W.-J."/>
            <person name="Shih M.-C."/>
            <person name="Hsieh F.-C."/>
        </authorList>
    </citation>
    <scope>NUCLEOTIDE SEQUENCE [LARGE SCALE GENOMIC DNA]</scope>
    <source>
        <strain evidence="3 4">0813-124 phase II</strain>
    </source>
</reference>
<dbReference type="PIRSF" id="PIRSF037420">
    <property type="entry name" value="PQQ_syn_pqqE"/>
    <property type="match status" value="1"/>
</dbReference>
<feature type="domain" description="Radical SAM core" evidence="2">
    <location>
        <begin position="1"/>
        <end position="221"/>
    </location>
</feature>
<evidence type="ECO:0000256" key="1">
    <source>
        <dbReference type="ARBA" id="ARBA00001966"/>
    </source>
</evidence>
<dbReference type="InterPro" id="IPR023885">
    <property type="entry name" value="4Fe4S-binding_SPASM_dom"/>
</dbReference>